<dbReference type="SUPFAM" id="SSF48452">
    <property type="entry name" value="TPR-like"/>
    <property type="match status" value="2"/>
</dbReference>
<comment type="caution">
    <text evidence="8">The sequence shown here is derived from an EMBL/GenBank/DDBJ whole genome shotgun (WGS) entry which is preliminary data.</text>
</comment>
<keyword evidence="4 6" id="KW-0238">DNA-binding</keyword>
<feature type="DNA-binding region" description="OmpR/PhoB-type" evidence="6">
    <location>
        <begin position="1"/>
        <end position="97"/>
    </location>
</feature>
<dbReference type="SMART" id="SM00862">
    <property type="entry name" value="Trans_reg_C"/>
    <property type="match status" value="1"/>
</dbReference>
<evidence type="ECO:0000256" key="1">
    <source>
        <dbReference type="ARBA" id="ARBA00005820"/>
    </source>
</evidence>
<dbReference type="Gene3D" id="1.25.40.10">
    <property type="entry name" value="Tetratricopeptide repeat domain"/>
    <property type="match status" value="2"/>
</dbReference>
<dbReference type="InterPro" id="IPR011990">
    <property type="entry name" value="TPR-like_helical_dom_sf"/>
</dbReference>
<keyword evidence="5" id="KW-0804">Transcription</keyword>
<dbReference type="InterPro" id="IPR001867">
    <property type="entry name" value="OmpR/PhoB-type_DNA-bd"/>
</dbReference>
<dbReference type="InterPro" id="IPR016032">
    <property type="entry name" value="Sig_transdc_resp-reg_C-effctor"/>
</dbReference>
<dbReference type="InterPro" id="IPR005158">
    <property type="entry name" value="BTAD"/>
</dbReference>
<evidence type="ECO:0000313" key="9">
    <source>
        <dbReference type="Proteomes" id="UP001050808"/>
    </source>
</evidence>
<evidence type="ECO:0000256" key="3">
    <source>
        <dbReference type="ARBA" id="ARBA00023015"/>
    </source>
</evidence>
<dbReference type="InterPro" id="IPR051677">
    <property type="entry name" value="AfsR-DnrI-RedD_regulator"/>
</dbReference>
<dbReference type="PANTHER" id="PTHR35807:SF1">
    <property type="entry name" value="TRANSCRIPTIONAL REGULATOR REDD"/>
    <property type="match status" value="1"/>
</dbReference>
<evidence type="ECO:0000313" key="8">
    <source>
        <dbReference type="EMBL" id="GHI38609.1"/>
    </source>
</evidence>
<gene>
    <name evidence="8" type="ORF">Sviol_30170</name>
</gene>
<evidence type="ECO:0000256" key="4">
    <source>
        <dbReference type="ARBA" id="ARBA00023125"/>
    </source>
</evidence>
<proteinExistence type="inferred from homology"/>
<evidence type="ECO:0000256" key="5">
    <source>
        <dbReference type="ARBA" id="ARBA00023163"/>
    </source>
</evidence>
<dbReference type="SMART" id="SM01043">
    <property type="entry name" value="BTAD"/>
    <property type="match status" value="1"/>
</dbReference>
<dbReference type="Gene3D" id="1.10.10.10">
    <property type="entry name" value="Winged helix-like DNA-binding domain superfamily/Winged helix DNA-binding domain"/>
    <property type="match status" value="1"/>
</dbReference>
<dbReference type="PANTHER" id="PTHR35807">
    <property type="entry name" value="TRANSCRIPTIONAL REGULATOR REDD-RELATED"/>
    <property type="match status" value="1"/>
</dbReference>
<feature type="domain" description="OmpR/PhoB-type" evidence="7">
    <location>
        <begin position="1"/>
        <end position="97"/>
    </location>
</feature>
<dbReference type="SUPFAM" id="SSF52540">
    <property type="entry name" value="P-loop containing nucleoside triphosphate hydrolases"/>
    <property type="match status" value="1"/>
</dbReference>
<keyword evidence="9" id="KW-1185">Reference proteome</keyword>
<organism evidence="8 9">
    <name type="scientific">Streptomyces violascens</name>
    <dbReference type="NCBI Taxonomy" id="67381"/>
    <lineage>
        <taxon>Bacteria</taxon>
        <taxon>Bacillati</taxon>
        <taxon>Actinomycetota</taxon>
        <taxon>Actinomycetes</taxon>
        <taxon>Kitasatosporales</taxon>
        <taxon>Streptomycetaceae</taxon>
        <taxon>Streptomyces</taxon>
    </lineage>
</organism>
<dbReference type="InterPro" id="IPR036388">
    <property type="entry name" value="WH-like_DNA-bd_sf"/>
</dbReference>
<dbReference type="Pfam" id="PF03704">
    <property type="entry name" value="BTAD"/>
    <property type="match status" value="1"/>
</dbReference>
<dbReference type="RefSeq" id="WP_189967408.1">
    <property type="nucleotide sequence ID" value="NZ_BMUA01000019.1"/>
</dbReference>
<name>A0ABQ3QMW8_9ACTN</name>
<dbReference type="InterPro" id="IPR027417">
    <property type="entry name" value="P-loop_NTPase"/>
</dbReference>
<dbReference type="EMBL" id="BNDY01000008">
    <property type="protein sequence ID" value="GHI38609.1"/>
    <property type="molecule type" value="Genomic_DNA"/>
</dbReference>
<dbReference type="SUPFAM" id="SSF46894">
    <property type="entry name" value="C-terminal effector domain of the bipartite response regulators"/>
    <property type="match status" value="1"/>
</dbReference>
<dbReference type="CDD" id="cd15831">
    <property type="entry name" value="BTAD"/>
    <property type="match status" value="1"/>
</dbReference>
<accession>A0ABQ3QMW8</accession>
<evidence type="ECO:0000256" key="6">
    <source>
        <dbReference type="PROSITE-ProRule" id="PRU01091"/>
    </source>
</evidence>
<sequence>MEFRVLGTVAVASEDGAFLALGPAKRRSLLAMLLLQPNIAVPVDRLTEALWDEEPPLHYRTVLQGHVSRLRALLAEHGAEAYGIELATQGPAYVLRLPETLIDAHRFEELVTLARDQRRPGDAVLMLREALALWQGPALTGTVTSPPLQAASHTLEELRLASVEALAEAYGELGEHGRAAAVLRTEAVAHPLREPISAALMLALSRSGRQSDALEWFHRTRRLLADELGVDPGPALCEAYAEILRTGTPVTPSTPADDEPEPAVAVPELLPRRPRGFTGRHAEFTALGLAAAGEYGAIALVTGGAGVGKTALAVHWAHERQGDFPDGRLFADLCGYSDTPARQVTVVLREFLLALGVPVHRIPETESGMGALYRSLTADRRMLVVLDNARDSEQVRPLLPGGDHCVTLVTSRDRLGGLVASDAARPVRLDELPAPDCTALLAAVLGEDRVAAEPEAAAHLAALCDGLPLALRVTAARLAARPQWTLAALARELADEQRRLGLLRVEDTGVAAALRLTVQQLPEQARRMFRALGLHTGSELDRYTAAALAGCTPDQAAAALDRLAAAHLVVESGPHGPDPRTRPDSYTLHDLVRLYARALAPEADPDGLARLLDHYLHTGLVATATAEPGSQPCFTPPPGARRPAAVREFEDRQAALAWYEAERATLRGAVAAAVAAGMHDRAWRLVLLQWPLILWRVRDGWVPLLEQALESAEWEQELDAQSRTRALLGWVLHEEGRYDEALAQLEKAPDLARQAGDVTSEAIARMNLALILTQYGEVDRAGDLLGHALTLAGRARDRSTEMLAHQHLARHFLTARAYGLAAEHAQRGLELGPSPEAIPRRVLLRTSYGEALAGLGRTEEASRELTIAAREADDHGYEEGAAAARACLANLAAPAGPEALPRAQP</sequence>
<dbReference type="Gene3D" id="3.40.50.300">
    <property type="entry name" value="P-loop containing nucleotide triphosphate hydrolases"/>
    <property type="match status" value="1"/>
</dbReference>
<reference evidence="8" key="1">
    <citation type="submission" date="2024-05" db="EMBL/GenBank/DDBJ databases">
        <title>Whole genome shotgun sequence of Streptomyces violascens NBRC 12920.</title>
        <authorList>
            <person name="Komaki H."/>
            <person name="Tamura T."/>
        </authorList>
    </citation>
    <scope>NUCLEOTIDE SEQUENCE</scope>
    <source>
        <strain evidence="8">NBRC 12920</strain>
    </source>
</reference>
<comment type="similarity">
    <text evidence="1">Belongs to the AfsR/DnrI/RedD regulatory family.</text>
</comment>
<protein>
    <submittedName>
        <fullName evidence="8">SARP family transcriptional regulator</fullName>
    </submittedName>
</protein>
<keyword evidence="3" id="KW-0805">Transcription regulation</keyword>
<dbReference type="PROSITE" id="PS51755">
    <property type="entry name" value="OMPR_PHOB"/>
    <property type="match status" value="1"/>
</dbReference>
<keyword evidence="2" id="KW-0902">Two-component regulatory system</keyword>
<evidence type="ECO:0000259" key="7">
    <source>
        <dbReference type="PROSITE" id="PS51755"/>
    </source>
</evidence>
<dbReference type="Pfam" id="PF00486">
    <property type="entry name" value="Trans_reg_C"/>
    <property type="match status" value="1"/>
</dbReference>
<evidence type="ECO:0000256" key="2">
    <source>
        <dbReference type="ARBA" id="ARBA00023012"/>
    </source>
</evidence>
<dbReference type="Proteomes" id="UP001050808">
    <property type="component" value="Unassembled WGS sequence"/>
</dbReference>
<dbReference type="PRINTS" id="PR00364">
    <property type="entry name" value="DISEASERSIST"/>
</dbReference>